<dbReference type="SUPFAM" id="SSF50494">
    <property type="entry name" value="Trypsin-like serine proteases"/>
    <property type="match status" value="1"/>
</dbReference>
<dbReference type="InterPro" id="IPR043504">
    <property type="entry name" value="Peptidase_S1_PA_chymotrypsin"/>
</dbReference>
<protein>
    <recommendedName>
        <fullName evidence="9">Peptidase S1 domain-containing protein</fullName>
    </recommendedName>
</protein>
<dbReference type="GO" id="GO:0090729">
    <property type="term" value="F:toxin activity"/>
    <property type="evidence" value="ECO:0007669"/>
    <property type="project" value="UniProtKB-KW"/>
</dbReference>
<dbReference type="CDD" id="cd00190">
    <property type="entry name" value="Tryp_SPc"/>
    <property type="match status" value="1"/>
</dbReference>
<dbReference type="PANTHER" id="PTHR24252:SF7">
    <property type="entry name" value="HYALIN"/>
    <property type="match status" value="1"/>
</dbReference>
<feature type="signal peptide" evidence="8">
    <location>
        <begin position="1"/>
        <end position="19"/>
    </location>
</feature>
<evidence type="ECO:0000256" key="7">
    <source>
        <dbReference type="RuleBase" id="RU363034"/>
    </source>
</evidence>
<dbReference type="AlphaFoldDB" id="A0A9P0MZJ3"/>
<keyword evidence="2" id="KW-0800">Toxin</keyword>
<gene>
    <name evidence="10" type="ORF">SPLIT_LOCUS1278</name>
</gene>
<dbReference type="InterPro" id="IPR033116">
    <property type="entry name" value="TRYPSIN_SER"/>
</dbReference>
<dbReference type="GO" id="GO:0006508">
    <property type="term" value="P:proteolysis"/>
    <property type="evidence" value="ECO:0007669"/>
    <property type="project" value="UniProtKB-KW"/>
</dbReference>
<evidence type="ECO:0000256" key="8">
    <source>
        <dbReference type="SAM" id="SignalP"/>
    </source>
</evidence>
<reference evidence="10" key="1">
    <citation type="submission" date="2022-02" db="EMBL/GenBank/DDBJ databases">
        <authorList>
            <person name="King R."/>
        </authorList>
    </citation>
    <scope>NUCLEOTIDE SEQUENCE</scope>
</reference>
<evidence type="ECO:0000313" key="11">
    <source>
        <dbReference type="Proteomes" id="UP001153321"/>
    </source>
</evidence>
<dbReference type="SMART" id="SM00020">
    <property type="entry name" value="Tryp_SPc"/>
    <property type="match status" value="1"/>
</dbReference>
<keyword evidence="11" id="KW-1185">Reference proteome</keyword>
<dbReference type="GO" id="GO:0005576">
    <property type="term" value="C:extracellular region"/>
    <property type="evidence" value="ECO:0007669"/>
    <property type="project" value="UniProtKB-SubCell"/>
</dbReference>
<keyword evidence="7" id="KW-0378">Hydrolase</keyword>
<evidence type="ECO:0000259" key="9">
    <source>
        <dbReference type="PROSITE" id="PS50240"/>
    </source>
</evidence>
<keyword evidence="7" id="KW-0720">Serine protease</keyword>
<dbReference type="Proteomes" id="UP001153321">
    <property type="component" value="Chromosome 12"/>
</dbReference>
<dbReference type="InterPro" id="IPR001314">
    <property type="entry name" value="Peptidase_S1A"/>
</dbReference>
<dbReference type="PROSITE" id="PS00135">
    <property type="entry name" value="TRYPSIN_SER"/>
    <property type="match status" value="1"/>
</dbReference>
<comment type="subcellular location">
    <subcellularLocation>
        <location evidence="1">Secreted</location>
        <location evidence="1">Extracellular space</location>
    </subcellularLocation>
</comment>
<proteinExistence type="predicted"/>
<evidence type="ECO:0000256" key="3">
    <source>
        <dbReference type="ARBA" id="ARBA00023157"/>
    </source>
</evidence>
<dbReference type="EMBL" id="LR824543">
    <property type="protein sequence ID" value="CAH1635916.1"/>
    <property type="molecule type" value="Genomic_DNA"/>
</dbReference>
<evidence type="ECO:0000256" key="1">
    <source>
        <dbReference type="ARBA" id="ARBA00004239"/>
    </source>
</evidence>
<dbReference type="PANTHER" id="PTHR24252">
    <property type="entry name" value="ACROSIN-RELATED"/>
    <property type="match status" value="1"/>
</dbReference>
<comment type="function">
    <text evidence="5">Fibrinolytic activity; shows preferential cleavage of Arg-Gly bonds in all three fibrinogen chains. Contact with the caterpillars causes severe bleeding, due the anticoagulant effect of the protein.</text>
</comment>
<dbReference type="GO" id="GO:0004252">
    <property type="term" value="F:serine-type endopeptidase activity"/>
    <property type="evidence" value="ECO:0007669"/>
    <property type="project" value="InterPro"/>
</dbReference>
<keyword evidence="8" id="KW-0732">Signal</keyword>
<dbReference type="PROSITE" id="PS00134">
    <property type="entry name" value="TRYPSIN_HIS"/>
    <property type="match status" value="1"/>
</dbReference>
<dbReference type="Gene3D" id="2.40.10.10">
    <property type="entry name" value="Trypsin-like serine proteases"/>
    <property type="match status" value="1"/>
</dbReference>
<sequence length="261" mass="27877">MAKLACVLFLVAALACTNAVPNRIVGGNPTTIENYPSIVQVESRTGIIWGQSCAASILNTRFVVSAAHCFSGIFNTRNRRIRAGTSNRASGGVVVSINRIVNHPSYGSNQMDGDISVIHLSSALVYSDRIQQVPLVPQGFELPDNLPVVHSGWGATSQGGLASAILRDVQIYTINHDICAARYASLFPSRRVTENMICAGLLDVGGKDACQGDSGGPLYYDGILVILPTHDQYSRVFPAAAVRMRGGHLSPAVTLRDTLQQ</sequence>
<evidence type="ECO:0000256" key="6">
    <source>
        <dbReference type="ARBA" id="ARBA00084094"/>
    </source>
</evidence>
<dbReference type="FunFam" id="2.40.10.10:FF:000068">
    <property type="entry name" value="transmembrane protease serine 2"/>
    <property type="match status" value="1"/>
</dbReference>
<keyword evidence="7" id="KW-0645">Protease</keyword>
<dbReference type="PROSITE" id="PS51257">
    <property type="entry name" value="PROKAR_LIPOPROTEIN"/>
    <property type="match status" value="1"/>
</dbReference>
<feature type="domain" description="Peptidase S1" evidence="9">
    <location>
        <begin position="24"/>
        <end position="261"/>
    </location>
</feature>
<evidence type="ECO:0000256" key="5">
    <source>
        <dbReference type="ARBA" id="ARBA00055534"/>
    </source>
</evidence>
<organism evidence="10 11">
    <name type="scientific">Spodoptera littoralis</name>
    <name type="common">Egyptian cotton leafworm</name>
    <dbReference type="NCBI Taxonomy" id="7109"/>
    <lineage>
        <taxon>Eukaryota</taxon>
        <taxon>Metazoa</taxon>
        <taxon>Ecdysozoa</taxon>
        <taxon>Arthropoda</taxon>
        <taxon>Hexapoda</taxon>
        <taxon>Insecta</taxon>
        <taxon>Pterygota</taxon>
        <taxon>Neoptera</taxon>
        <taxon>Endopterygota</taxon>
        <taxon>Lepidoptera</taxon>
        <taxon>Glossata</taxon>
        <taxon>Ditrysia</taxon>
        <taxon>Noctuoidea</taxon>
        <taxon>Noctuidae</taxon>
        <taxon>Amphipyrinae</taxon>
        <taxon>Spodoptera</taxon>
    </lineage>
</organism>
<keyword evidence="4" id="KW-1199">Hemostasis impairing toxin</keyword>
<accession>A0A9P0MZJ3</accession>
<evidence type="ECO:0000313" key="10">
    <source>
        <dbReference type="EMBL" id="CAH1635916.1"/>
    </source>
</evidence>
<dbReference type="PROSITE" id="PS50240">
    <property type="entry name" value="TRYPSIN_DOM"/>
    <property type="match status" value="1"/>
</dbReference>
<dbReference type="InterPro" id="IPR001254">
    <property type="entry name" value="Trypsin_dom"/>
</dbReference>
<dbReference type="InterPro" id="IPR018114">
    <property type="entry name" value="TRYPSIN_HIS"/>
</dbReference>
<feature type="chain" id="PRO_5040154844" description="Peptidase S1 domain-containing protein" evidence="8">
    <location>
        <begin position="20"/>
        <end position="261"/>
    </location>
</feature>
<dbReference type="InterPro" id="IPR009003">
    <property type="entry name" value="Peptidase_S1_PA"/>
</dbReference>
<dbReference type="PRINTS" id="PR00722">
    <property type="entry name" value="CHYMOTRYPSIN"/>
</dbReference>
<name>A0A9P0MZJ3_SPOLI</name>
<keyword evidence="3" id="KW-1015">Disulfide bond</keyword>
<evidence type="ECO:0000256" key="4">
    <source>
        <dbReference type="ARBA" id="ARBA00023240"/>
    </source>
</evidence>
<evidence type="ECO:0000256" key="2">
    <source>
        <dbReference type="ARBA" id="ARBA00022656"/>
    </source>
</evidence>
<keyword evidence="6" id="KW-1205">Fibrinolytic toxin</keyword>
<dbReference type="Pfam" id="PF00089">
    <property type="entry name" value="Trypsin"/>
    <property type="match status" value="1"/>
</dbReference>